<gene>
    <name evidence="2" type="ORF">TEK04_17595</name>
</gene>
<sequence length="85" mass="9126">MRTTLTLDDDVAAALAQRLSRRGTKLRQEVNDLLRAGLGAIDAAPPGGDDYQAPTWDSGPPAVPDPSTWSDILDDEDDRRALPPS</sequence>
<dbReference type="Proteomes" id="UP001361570">
    <property type="component" value="Unassembled WGS sequence"/>
</dbReference>
<evidence type="ECO:0008006" key="4">
    <source>
        <dbReference type="Google" id="ProtNLM"/>
    </source>
</evidence>
<name>A0ABU8DXH5_9ACTN</name>
<dbReference type="EMBL" id="JBAPLU010000022">
    <property type="protein sequence ID" value="MEI4273539.1"/>
    <property type="molecule type" value="Genomic_DNA"/>
</dbReference>
<feature type="region of interest" description="Disordered" evidence="1">
    <location>
        <begin position="41"/>
        <end position="85"/>
    </location>
</feature>
<reference evidence="2 3" key="1">
    <citation type="submission" date="2024-03" db="EMBL/GenBank/DDBJ databases">
        <title>Draft genome sequence of Klenkia sp. LSe6-5.</title>
        <authorList>
            <person name="Duangmal K."/>
            <person name="Chantavorakit T."/>
        </authorList>
    </citation>
    <scope>NUCLEOTIDE SEQUENCE [LARGE SCALE GENOMIC DNA]</scope>
    <source>
        <strain evidence="2 3">LSe6-5</strain>
    </source>
</reference>
<keyword evidence="3" id="KW-1185">Reference proteome</keyword>
<evidence type="ECO:0000256" key="1">
    <source>
        <dbReference type="SAM" id="MobiDB-lite"/>
    </source>
</evidence>
<evidence type="ECO:0000313" key="3">
    <source>
        <dbReference type="Proteomes" id="UP001361570"/>
    </source>
</evidence>
<evidence type="ECO:0000313" key="2">
    <source>
        <dbReference type="EMBL" id="MEI4273539.1"/>
    </source>
</evidence>
<protein>
    <recommendedName>
        <fullName evidence="4">Antitoxin of type II TA system, VapB</fullName>
    </recommendedName>
</protein>
<proteinExistence type="predicted"/>
<comment type="caution">
    <text evidence="2">The sequence shown here is derived from an EMBL/GenBank/DDBJ whole genome shotgun (WGS) entry which is preliminary data.</text>
</comment>
<dbReference type="RefSeq" id="WP_336405657.1">
    <property type="nucleotide sequence ID" value="NZ_JBAPLU010000022.1"/>
</dbReference>
<accession>A0ABU8DXH5</accession>
<organism evidence="2 3">
    <name type="scientific">Klenkia sesuvii</name>
    <dbReference type="NCBI Taxonomy" id="3103137"/>
    <lineage>
        <taxon>Bacteria</taxon>
        <taxon>Bacillati</taxon>
        <taxon>Actinomycetota</taxon>
        <taxon>Actinomycetes</taxon>
        <taxon>Geodermatophilales</taxon>
        <taxon>Geodermatophilaceae</taxon>
        <taxon>Klenkia</taxon>
    </lineage>
</organism>